<evidence type="ECO:0000313" key="1">
    <source>
        <dbReference type="EMBL" id="QDU85092.1"/>
    </source>
</evidence>
<dbReference type="InterPro" id="IPR011322">
    <property type="entry name" value="N-reg_PII-like_a/b"/>
</dbReference>
<dbReference type="OrthoDB" id="281081at2"/>
<dbReference type="RefSeq" id="WP_145187808.1">
    <property type="nucleotide sequence ID" value="NZ_CP036290.1"/>
</dbReference>
<dbReference type="InterPro" id="IPR002187">
    <property type="entry name" value="N-reg_PII"/>
</dbReference>
<dbReference type="Proteomes" id="UP000319342">
    <property type="component" value="Chromosome"/>
</dbReference>
<dbReference type="Pfam" id="PF00543">
    <property type="entry name" value="P-II"/>
    <property type="match status" value="1"/>
</dbReference>
<sequence length="102" mass="11153">MKPIERLEITVDAYHVREVTRVLQRHGVRGWSIVRDVAGAGNRGDQLADDVAGVSNNHMILTTVEPERLEALAADLKPLIVRFGAVFIALPGRAILSDDLAD</sequence>
<keyword evidence="2" id="KW-1185">Reference proteome</keyword>
<evidence type="ECO:0008006" key="3">
    <source>
        <dbReference type="Google" id="ProtNLM"/>
    </source>
</evidence>
<gene>
    <name evidence="1" type="ORF">Pla163_22170</name>
</gene>
<name>A0A518D0T3_9BACT</name>
<dbReference type="SUPFAM" id="SSF54913">
    <property type="entry name" value="GlnB-like"/>
    <property type="match status" value="1"/>
</dbReference>
<reference evidence="1 2" key="1">
    <citation type="submission" date="2019-02" db="EMBL/GenBank/DDBJ databases">
        <title>Deep-cultivation of Planctomycetes and their phenomic and genomic characterization uncovers novel biology.</title>
        <authorList>
            <person name="Wiegand S."/>
            <person name="Jogler M."/>
            <person name="Boedeker C."/>
            <person name="Pinto D."/>
            <person name="Vollmers J."/>
            <person name="Rivas-Marin E."/>
            <person name="Kohn T."/>
            <person name="Peeters S.H."/>
            <person name="Heuer A."/>
            <person name="Rast P."/>
            <person name="Oberbeckmann S."/>
            <person name="Bunk B."/>
            <person name="Jeske O."/>
            <person name="Meyerdierks A."/>
            <person name="Storesund J.E."/>
            <person name="Kallscheuer N."/>
            <person name="Luecker S."/>
            <person name="Lage O.M."/>
            <person name="Pohl T."/>
            <person name="Merkel B.J."/>
            <person name="Hornburger P."/>
            <person name="Mueller R.-W."/>
            <person name="Bruemmer F."/>
            <person name="Labrenz M."/>
            <person name="Spormann A.M."/>
            <person name="Op den Camp H."/>
            <person name="Overmann J."/>
            <person name="Amann R."/>
            <person name="Jetten M.S.M."/>
            <person name="Mascher T."/>
            <person name="Medema M.H."/>
            <person name="Devos D.P."/>
            <person name="Kaster A.-K."/>
            <person name="Ovreas L."/>
            <person name="Rohde M."/>
            <person name="Galperin M.Y."/>
            <person name="Jogler C."/>
        </authorList>
    </citation>
    <scope>NUCLEOTIDE SEQUENCE [LARGE SCALE GENOMIC DNA]</scope>
    <source>
        <strain evidence="1 2">Pla163</strain>
    </source>
</reference>
<proteinExistence type="predicted"/>
<dbReference type="GO" id="GO:0030234">
    <property type="term" value="F:enzyme regulator activity"/>
    <property type="evidence" value="ECO:0007669"/>
    <property type="project" value="InterPro"/>
</dbReference>
<protein>
    <recommendedName>
        <fullName evidence="3">Nitrogen regulatory protein P-II</fullName>
    </recommendedName>
</protein>
<accession>A0A518D0T3</accession>
<evidence type="ECO:0000313" key="2">
    <source>
        <dbReference type="Proteomes" id="UP000319342"/>
    </source>
</evidence>
<dbReference type="Gene3D" id="3.30.70.120">
    <property type="match status" value="1"/>
</dbReference>
<organism evidence="1 2">
    <name type="scientific">Rohdeia mirabilis</name>
    <dbReference type="NCBI Taxonomy" id="2528008"/>
    <lineage>
        <taxon>Bacteria</taxon>
        <taxon>Pseudomonadati</taxon>
        <taxon>Planctomycetota</taxon>
        <taxon>Planctomycetia</taxon>
        <taxon>Planctomycetia incertae sedis</taxon>
        <taxon>Rohdeia</taxon>
    </lineage>
</organism>
<dbReference type="GO" id="GO:0006808">
    <property type="term" value="P:regulation of nitrogen utilization"/>
    <property type="evidence" value="ECO:0007669"/>
    <property type="project" value="InterPro"/>
</dbReference>
<dbReference type="EMBL" id="CP036290">
    <property type="protein sequence ID" value="QDU85092.1"/>
    <property type="molecule type" value="Genomic_DNA"/>
</dbReference>
<dbReference type="InterPro" id="IPR015867">
    <property type="entry name" value="N-reg_PII/ATP_PRibTrfase_C"/>
</dbReference>
<dbReference type="AlphaFoldDB" id="A0A518D0T3"/>